<sequence>MAATPPPAAVPESEGVGLGPDGEKIVDSSYYDLLGIKGNADDAAIKKAYRKMAMKFHPDKNPGDDTAAAKFQEISEAYAILSDSNSRAVYNKQGKKSAMNEAGGEEAMPDPGAMFASLFGGKAFEDWIGEISLGKDVSKAFEMSTTEEEREEMKNELKTEPSTTSAVSASPATESTPPAYTAPPSGIQHQSFDDVKTPAGPSTTTTQTDPFAGATASGKGAATTSAGTTTATGSFSSSTPPPVATGASEPTLTPAELAAKSHADKEAKRAEEKAQREKLEAYDRERADEKKERVRVLAQKLRDRIRPFVEARNPGGEGDSESKRFEERIREETGDLALESFGVEICHLIGQIYMSKSSSYLKLHRKGGNILGIKGFFSRLGETTKTLKEGWSFLSVGLEVSRSMQEFEKRQEKGEQIGEEELKKMEEEMSGKMLLVAWKGSKFEVSNVLRQVVDTVLTKESPEVTDEVLMTRAKAIFLTGAILKAVKPSEEDDERRELERMVEEANQKRKDKGKKAKK</sequence>
<dbReference type="InParanoid" id="A0A1Y2F2J5"/>
<dbReference type="Gene3D" id="1.10.287.110">
    <property type="entry name" value="DnaJ domain"/>
    <property type="match status" value="1"/>
</dbReference>
<proteinExistence type="predicted"/>
<dbReference type="PANTHER" id="PTHR45006:SF1">
    <property type="entry name" value="DNAJ-LIKE PROTEIN 1"/>
    <property type="match status" value="1"/>
</dbReference>
<keyword evidence="4" id="KW-1185">Reference proteome</keyword>
<dbReference type="Proteomes" id="UP000193467">
    <property type="component" value="Unassembled WGS sequence"/>
</dbReference>
<dbReference type="PRINTS" id="PR00625">
    <property type="entry name" value="JDOMAIN"/>
</dbReference>
<feature type="compositionally biased region" description="Basic and acidic residues" evidence="1">
    <location>
        <begin position="259"/>
        <end position="288"/>
    </location>
</feature>
<dbReference type="SUPFAM" id="SSF46565">
    <property type="entry name" value="Chaperone J-domain"/>
    <property type="match status" value="1"/>
</dbReference>
<protein>
    <submittedName>
        <fullName evidence="3">X-domain of DnaJ-containing-domain-containing protein</fullName>
    </submittedName>
</protein>
<dbReference type="InterPro" id="IPR052814">
    <property type="entry name" value="Peroxisomal_DnaJ"/>
</dbReference>
<feature type="compositionally biased region" description="Basic residues" evidence="1">
    <location>
        <begin position="509"/>
        <end position="518"/>
    </location>
</feature>
<dbReference type="PROSITE" id="PS00636">
    <property type="entry name" value="DNAJ_1"/>
    <property type="match status" value="1"/>
</dbReference>
<feature type="region of interest" description="Disordered" evidence="1">
    <location>
        <begin position="488"/>
        <end position="518"/>
    </location>
</feature>
<feature type="compositionally biased region" description="Low complexity" evidence="1">
    <location>
        <begin position="160"/>
        <end position="185"/>
    </location>
</feature>
<dbReference type="InterPro" id="IPR036869">
    <property type="entry name" value="J_dom_sf"/>
</dbReference>
<comment type="caution">
    <text evidence="3">The sequence shown here is derived from an EMBL/GenBank/DDBJ whole genome shotgun (WGS) entry which is preliminary data.</text>
</comment>
<dbReference type="SMART" id="SM00271">
    <property type="entry name" value="DnaJ"/>
    <property type="match status" value="1"/>
</dbReference>
<dbReference type="EMBL" id="MCGR01000030">
    <property type="protein sequence ID" value="ORY78089.1"/>
    <property type="molecule type" value="Genomic_DNA"/>
</dbReference>
<accession>A0A1Y2F2J5</accession>
<dbReference type="OrthoDB" id="552049at2759"/>
<dbReference type="InterPro" id="IPR026894">
    <property type="entry name" value="DnaJ_X"/>
</dbReference>
<organism evidence="3 4">
    <name type="scientific">Leucosporidium creatinivorum</name>
    <dbReference type="NCBI Taxonomy" id="106004"/>
    <lineage>
        <taxon>Eukaryota</taxon>
        <taxon>Fungi</taxon>
        <taxon>Dikarya</taxon>
        <taxon>Basidiomycota</taxon>
        <taxon>Pucciniomycotina</taxon>
        <taxon>Microbotryomycetes</taxon>
        <taxon>Leucosporidiales</taxon>
        <taxon>Leucosporidium</taxon>
    </lineage>
</organism>
<dbReference type="STRING" id="106004.A0A1Y2F2J5"/>
<dbReference type="CDD" id="cd06257">
    <property type="entry name" value="DnaJ"/>
    <property type="match status" value="1"/>
</dbReference>
<evidence type="ECO:0000256" key="1">
    <source>
        <dbReference type="SAM" id="MobiDB-lite"/>
    </source>
</evidence>
<evidence type="ECO:0000259" key="2">
    <source>
        <dbReference type="PROSITE" id="PS50076"/>
    </source>
</evidence>
<dbReference type="InterPro" id="IPR018253">
    <property type="entry name" value="DnaJ_domain_CS"/>
</dbReference>
<reference evidence="3 4" key="1">
    <citation type="submission" date="2016-07" db="EMBL/GenBank/DDBJ databases">
        <title>Pervasive Adenine N6-methylation of Active Genes in Fungi.</title>
        <authorList>
            <consortium name="DOE Joint Genome Institute"/>
            <person name="Mondo S.J."/>
            <person name="Dannebaum R.O."/>
            <person name="Kuo R.C."/>
            <person name="Labutti K."/>
            <person name="Haridas S."/>
            <person name="Kuo A."/>
            <person name="Salamov A."/>
            <person name="Ahrendt S.R."/>
            <person name="Lipzen A."/>
            <person name="Sullivan W."/>
            <person name="Andreopoulos W.B."/>
            <person name="Clum A."/>
            <person name="Lindquist E."/>
            <person name="Daum C."/>
            <person name="Ramamoorthy G.K."/>
            <person name="Gryganskyi A."/>
            <person name="Culley D."/>
            <person name="Magnuson J.K."/>
            <person name="James T.Y."/>
            <person name="O'Malley M.A."/>
            <person name="Stajich J.E."/>
            <person name="Spatafora J.W."/>
            <person name="Visel A."/>
            <person name="Grigoriev I.V."/>
        </authorList>
    </citation>
    <scope>NUCLEOTIDE SEQUENCE [LARGE SCALE GENOMIC DNA]</scope>
    <source>
        <strain evidence="3 4">62-1032</strain>
    </source>
</reference>
<evidence type="ECO:0000313" key="3">
    <source>
        <dbReference type="EMBL" id="ORY78089.1"/>
    </source>
</evidence>
<dbReference type="AlphaFoldDB" id="A0A1Y2F2J5"/>
<feature type="domain" description="J" evidence="2">
    <location>
        <begin position="29"/>
        <end position="94"/>
    </location>
</feature>
<feature type="compositionally biased region" description="Low complexity" evidence="1">
    <location>
        <begin position="203"/>
        <end position="238"/>
    </location>
</feature>
<feature type="compositionally biased region" description="Basic and acidic residues" evidence="1">
    <location>
        <begin position="495"/>
        <end position="508"/>
    </location>
</feature>
<dbReference type="Pfam" id="PF00226">
    <property type="entry name" value="DnaJ"/>
    <property type="match status" value="1"/>
</dbReference>
<dbReference type="GO" id="GO:0016558">
    <property type="term" value="P:protein import into peroxisome matrix"/>
    <property type="evidence" value="ECO:0007669"/>
    <property type="project" value="TreeGrafter"/>
</dbReference>
<gene>
    <name evidence="3" type="ORF">BCR35DRAFT_305262</name>
</gene>
<dbReference type="PANTHER" id="PTHR45006">
    <property type="entry name" value="DNAJ-LIKE PROTEIN 1"/>
    <property type="match status" value="1"/>
</dbReference>
<dbReference type="FunCoup" id="A0A1Y2F2J5">
    <property type="interactions" value="326"/>
</dbReference>
<evidence type="ECO:0000313" key="4">
    <source>
        <dbReference type="Proteomes" id="UP000193467"/>
    </source>
</evidence>
<dbReference type="InterPro" id="IPR001623">
    <property type="entry name" value="DnaJ_domain"/>
</dbReference>
<feature type="region of interest" description="Disordered" evidence="1">
    <location>
        <begin position="142"/>
        <end position="288"/>
    </location>
</feature>
<dbReference type="Pfam" id="PF14308">
    <property type="entry name" value="DnaJ-X"/>
    <property type="match status" value="1"/>
</dbReference>
<dbReference type="GO" id="GO:0005829">
    <property type="term" value="C:cytosol"/>
    <property type="evidence" value="ECO:0007669"/>
    <property type="project" value="TreeGrafter"/>
</dbReference>
<name>A0A1Y2F2J5_9BASI</name>
<dbReference type="PROSITE" id="PS50076">
    <property type="entry name" value="DNAJ_2"/>
    <property type="match status" value="1"/>
</dbReference>
<feature type="region of interest" description="Disordered" evidence="1">
    <location>
        <begin position="1"/>
        <end position="22"/>
    </location>
</feature>